<dbReference type="EMBL" id="PYFT01000001">
    <property type="protein sequence ID" value="PSR53100.1"/>
    <property type="molecule type" value="Genomic_DNA"/>
</dbReference>
<gene>
    <name evidence="2" type="ORF">AHMF7605_05945</name>
</gene>
<keyword evidence="3" id="KW-1185">Reference proteome</keyword>
<reference evidence="2 3" key="1">
    <citation type="submission" date="2018-03" db="EMBL/GenBank/DDBJ databases">
        <title>Adhaeribacter sp. HMF7605 Genome sequencing and assembly.</title>
        <authorList>
            <person name="Kang H."/>
            <person name="Kang J."/>
            <person name="Cha I."/>
            <person name="Kim H."/>
            <person name="Joh K."/>
        </authorList>
    </citation>
    <scope>NUCLEOTIDE SEQUENCE [LARGE SCALE GENOMIC DNA]</scope>
    <source>
        <strain evidence="2 3">HMF7605</strain>
    </source>
</reference>
<evidence type="ECO:0000313" key="2">
    <source>
        <dbReference type="EMBL" id="PSR53100.1"/>
    </source>
</evidence>
<dbReference type="Pfam" id="PF03779">
    <property type="entry name" value="SPW"/>
    <property type="match status" value="1"/>
</dbReference>
<dbReference type="OrthoDB" id="129082at2"/>
<dbReference type="AlphaFoldDB" id="A0A2T2YC50"/>
<name>A0A2T2YC50_9BACT</name>
<sequence>MKQPITRQMHGFADYSYIPTITAAPELFNFKEEKTAATLCRILGGKLFLSTILTRAEWGIVKVLPFKAHLALDLAAGIFTVGAPWLFGFADNTKARNAFLAFGLTSIAAASLTEPTELGEKEE</sequence>
<proteinExistence type="predicted"/>
<organism evidence="2 3">
    <name type="scientific">Adhaeribacter arboris</name>
    <dbReference type="NCBI Taxonomy" id="2072846"/>
    <lineage>
        <taxon>Bacteria</taxon>
        <taxon>Pseudomonadati</taxon>
        <taxon>Bacteroidota</taxon>
        <taxon>Cytophagia</taxon>
        <taxon>Cytophagales</taxon>
        <taxon>Hymenobacteraceae</taxon>
        <taxon>Adhaeribacter</taxon>
    </lineage>
</organism>
<protein>
    <recommendedName>
        <fullName evidence="1">SPW repeat-containing integral membrane domain-containing protein</fullName>
    </recommendedName>
</protein>
<dbReference type="InterPro" id="IPR005530">
    <property type="entry name" value="SPW"/>
</dbReference>
<evidence type="ECO:0000313" key="3">
    <source>
        <dbReference type="Proteomes" id="UP000240357"/>
    </source>
</evidence>
<comment type="caution">
    <text evidence="2">The sequence shown here is derived from an EMBL/GenBank/DDBJ whole genome shotgun (WGS) entry which is preliminary data.</text>
</comment>
<evidence type="ECO:0000259" key="1">
    <source>
        <dbReference type="Pfam" id="PF03779"/>
    </source>
</evidence>
<dbReference type="RefSeq" id="WP_106927388.1">
    <property type="nucleotide sequence ID" value="NZ_PYFT01000001.1"/>
</dbReference>
<dbReference type="Proteomes" id="UP000240357">
    <property type="component" value="Unassembled WGS sequence"/>
</dbReference>
<feature type="domain" description="SPW repeat-containing integral membrane" evidence="1">
    <location>
        <begin position="21"/>
        <end position="110"/>
    </location>
</feature>
<accession>A0A2T2YC50</accession>